<dbReference type="EMBL" id="FBVY01000004">
    <property type="protein sequence ID" value="CUW87588.1"/>
    <property type="molecule type" value="Genomic_DNA"/>
</dbReference>
<comment type="caution">
    <text evidence="1">The sequence shown here is derived from an EMBL/GenBank/DDBJ whole genome shotgun (WGS) entry which is preliminary data.</text>
</comment>
<gene>
    <name evidence="1" type="ORF">AGR2A_Cc120110</name>
</gene>
<evidence type="ECO:0000313" key="1">
    <source>
        <dbReference type="EMBL" id="CUW87588.1"/>
    </source>
</evidence>
<proteinExistence type="predicted"/>
<protein>
    <submittedName>
        <fullName evidence="1">Uncharacterized protein</fullName>
    </submittedName>
</protein>
<name>A0A9W5AYV6_9HYPH</name>
<organism evidence="1 2">
    <name type="scientific">Agrobacterium genomosp. 2 str. CFBP 5494</name>
    <dbReference type="NCBI Taxonomy" id="1183436"/>
    <lineage>
        <taxon>Bacteria</taxon>
        <taxon>Pseudomonadati</taxon>
        <taxon>Pseudomonadota</taxon>
        <taxon>Alphaproteobacteria</taxon>
        <taxon>Hyphomicrobiales</taxon>
        <taxon>Rhizobiaceae</taxon>
        <taxon>Rhizobium/Agrobacterium group</taxon>
        <taxon>Agrobacterium</taxon>
        <taxon>Agrobacterium tumefaciens complex</taxon>
    </lineage>
</organism>
<dbReference type="AlphaFoldDB" id="A0A9W5AYV6"/>
<sequence length="107" mass="11961">MRLLCSSLTSIMFTICSHYWPLVSTLRQAVSAIPTFLGKQGRITWQRAWGPARLRKAHHAPAVKAFSLRQPGDRCVGMDIKIARALIRPGGRVHSGVGALVRRCERR</sequence>
<accession>A0A9W5AYV6</accession>
<keyword evidence="2" id="KW-1185">Reference proteome</keyword>
<evidence type="ECO:0000313" key="2">
    <source>
        <dbReference type="Proteomes" id="UP000191933"/>
    </source>
</evidence>
<reference evidence="1 2" key="1">
    <citation type="submission" date="2016-01" db="EMBL/GenBank/DDBJ databases">
        <authorList>
            <person name="Regsiter A."/>
            <person name="william w."/>
        </authorList>
    </citation>
    <scope>NUCLEOTIDE SEQUENCE [LARGE SCALE GENOMIC DNA]</scope>
    <source>
        <strain evidence="1 2">CFBP 5494</strain>
    </source>
</reference>
<dbReference type="Proteomes" id="UP000191933">
    <property type="component" value="Unassembled WGS sequence"/>
</dbReference>